<feature type="transmembrane region" description="Helical" evidence="1">
    <location>
        <begin position="162"/>
        <end position="183"/>
    </location>
</feature>
<feature type="transmembrane region" description="Helical" evidence="1">
    <location>
        <begin position="57"/>
        <end position="76"/>
    </location>
</feature>
<feature type="transmembrane region" description="Helical" evidence="1">
    <location>
        <begin position="203"/>
        <end position="220"/>
    </location>
</feature>
<feature type="transmembrane region" description="Helical" evidence="1">
    <location>
        <begin position="128"/>
        <end position="150"/>
    </location>
</feature>
<dbReference type="AlphaFoldDB" id="A0A1M5X1H1"/>
<dbReference type="EMBL" id="FQXG01000005">
    <property type="protein sequence ID" value="SHH93324.1"/>
    <property type="molecule type" value="Genomic_DNA"/>
</dbReference>
<keyword evidence="3" id="KW-1185">Reference proteome</keyword>
<accession>A0A1M5X1H1</accession>
<keyword evidence="1" id="KW-1133">Transmembrane helix</keyword>
<evidence type="ECO:0000313" key="2">
    <source>
        <dbReference type="EMBL" id="SHH93324.1"/>
    </source>
</evidence>
<proteinExistence type="predicted"/>
<sequence>MSVICIDVKIERARRLLWLSWAALLLLSVGATLVMVSEPHRHFVRLAELFYVGGENNLPTAFSSGLLLFSALLSFLARQAASAQDRPYWLGLTLGMVLMAMDEALEFHESLSGPVRALLGLETFGPLYFAWVLPAALLVLGLALVFFRFWWRLPMPLRRQTLLAGGIYLGGALGIEAMGGWWFEATTSKQAGYQVLVHLEEGAEMAGLLLYIQAMLVYLGRDRWVLRFRTTPKLALPHWSPG</sequence>
<keyword evidence="1" id="KW-0812">Transmembrane</keyword>
<feature type="transmembrane region" description="Helical" evidence="1">
    <location>
        <begin position="88"/>
        <end position="108"/>
    </location>
</feature>
<protein>
    <submittedName>
        <fullName evidence="2">Uncharacterized protein</fullName>
    </submittedName>
</protein>
<dbReference type="Proteomes" id="UP000184268">
    <property type="component" value="Unassembled WGS sequence"/>
</dbReference>
<reference evidence="2 3" key="1">
    <citation type="submission" date="2016-11" db="EMBL/GenBank/DDBJ databases">
        <authorList>
            <person name="Jaros S."/>
            <person name="Januszkiewicz K."/>
            <person name="Wedrychowicz H."/>
        </authorList>
    </citation>
    <scope>NUCLEOTIDE SEQUENCE [LARGE SCALE GENOMIC DNA]</scope>
    <source>
        <strain evidence="2 3">DSM 16917</strain>
    </source>
</reference>
<evidence type="ECO:0000313" key="3">
    <source>
        <dbReference type="Proteomes" id="UP000184268"/>
    </source>
</evidence>
<evidence type="ECO:0000256" key="1">
    <source>
        <dbReference type="SAM" id="Phobius"/>
    </source>
</evidence>
<keyword evidence="1" id="KW-0472">Membrane</keyword>
<organism evidence="2 3">
    <name type="scientific">Ferrimonas marina</name>
    <dbReference type="NCBI Taxonomy" id="299255"/>
    <lineage>
        <taxon>Bacteria</taxon>
        <taxon>Pseudomonadati</taxon>
        <taxon>Pseudomonadota</taxon>
        <taxon>Gammaproteobacteria</taxon>
        <taxon>Alteromonadales</taxon>
        <taxon>Ferrimonadaceae</taxon>
        <taxon>Ferrimonas</taxon>
    </lineage>
</organism>
<feature type="transmembrane region" description="Helical" evidence="1">
    <location>
        <begin position="16"/>
        <end position="37"/>
    </location>
</feature>
<dbReference type="OrthoDB" id="7060889at2"/>
<gene>
    <name evidence="2" type="ORF">SAMN02745129_3129</name>
</gene>
<name>A0A1M5X1H1_9GAMM</name>
<dbReference type="RefSeq" id="WP_067661197.1">
    <property type="nucleotide sequence ID" value="NZ_FQXG01000005.1"/>
</dbReference>
<dbReference type="STRING" id="299255.SAMN02745129_3129"/>